<evidence type="ECO:0000313" key="1">
    <source>
        <dbReference type="EMBL" id="KAK8023926.1"/>
    </source>
</evidence>
<dbReference type="Proteomes" id="UP001444661">
    <property type="component" value="Unassembled WGS sequence"/>
</dbReference>
<reference evidence="1 2" key="1">
    <citation type="submission" date="2023-01" db="EMBL/GenBank/DDBJ databases">
        <title>Analysis of 21 Apiospora genomes using comparative genomics revels a genus with tremendous synthesis potential of carbohydrate active enzymes and secondary metabolites.</title>
        <authorList>
            <person name="Sorensen T."/>
        </authorList>
    </citation>
    <scope>NUCLEOTIDE SEQUENCE [LARGE SCALE GENOMIC DNA]</scope>
    <source>
        <strain evidence="1 2">CBS 33761</strain>
    </source>
</reference>
<organism evidence="1 2">
    <name type="scientific">Apiospora rasikravindrae</name>
    <dbReference type="NCBI Taxonomy" id="990691"/>
    <lineage>
        <taxon>Eukaryota</taxon>
        <taxon>Fungi</taxon>
        <taxon>Dikarya</taxon>
        <taxon>Ascomycota</taxon>
        <taxon>Pezizomycotina</taxon>
        <taxon>Sordariomycetes</taxon>
        <taxon>Xylariomycetidae</taxon>
        <taxon>Amphisphaeriales</taxon>
        <taxon>Apiosporaceae</taxon>
        <taxon>Apiospora</taxon>
    </lineage>
</organism>
<accession>A0ABR1S173</accession>
<gene>
    <name evidence="1" type="ORF">PG993_011992</name>
</gene>
<sequence length="133" mass="14495">MLPVSTPAEPAGLRREMCPHRPRPPFSFYTAADCMVLCAWYGISSSLGWPLILQAIPDWANPVLLRWSQSSRIAESDDMGCAKGLDKRLHGSGSNRLRLHSIILASDTLADTSSDAARTRIAAATHLGILRPN</sequence>
<evidence type="ECO:0000313" key="2">
    <source>
        <dbReference type="Proteomes" id="UP001444661"/>
    </source>
</evidence>
<proteinExistence type="predicted"/>
<name>A0ABR1S173_9PEZI</name>
<comment type="caution">
    <text evidence="1">The sequence shown here is derived from an EMBL/GenBank/DDBJ whole genome shotgun (WGS) entry which is preliminary data.</text>
</comment>
<keyword evidence="2" id="KW-1185">Reference proteome</keyword>
<dbReference type="EMBL" id="JAQQWK010000011">
    <property type="protein sequence ID" value="KAK8023926.1"/>
    <property type="molecule type" value="Genomic_DNA"/>
</dbReference>
<protein>
    <submittedName>
        <fullName evidence="1">Uncharacterized protein</fullName>
    </submittedName>
</protein>